<comment type="similarity">
    <text evidence="1">Belongs to the AfsR/DnrI/RedD regulatory family.</text>
</comment>
<dbReference type="EMBL" id="BAAAHB010000018">
    <property type="protein sequence ID" value="GAA0460172.1"/>
    <property type="molecule type" value="Genomic_DNA"/>
</dbReference>
<sequence>MGEQLRFNILGPLAVTMNGRRITVGGARQRTMIALLLLNPGRIVSVDTLVETVWNGQPPATARTQVAICIAALRKRFKAEGCENEVIVTAHPGYVLDLENHYVDSVDFDRLAGEAQEAAREGRTADAAHLYEQALALWRGPALAGVAGMLVEEESARLEEVRLATYDGYVAAQLELGHHRDLIPGLVTVVRDHPLRERSRHALMLAQYRVGRRAEAMETFRTGRAQFIEQLGLEPGPDLQELHDAILRDDPSLAAPPAAAAPQQPEAAPRVLPAELPADVAHFTGRAAQLEALDALLRPQGDHLSPAVALITGPAGVGKTGLAVHWAHRAAGHFPDGLLFADLGESGAAPGTVPADAVLSRFLRSLGVPAADVPGDAEGRVALFRSVLADRRVLIVLDDVRAFAPIRALIPGGSRCGVVVTSRGQLEELVVGHGAVPVHLEALTKPEATELLGHVIGAQRVDAARPEAERLVELCDRLPLTVRIAAARLASKPHWPVGHLAGRLADERLRLDALSSGESQLRDCFARSYGALEPTAALLFRRLALLDVPDFTCWVGAALLDVDTFTAEGLMERLADARLLQVAGFDATGRPRYRFQNLLRLYARELAEQEAAQGDAAGQREAVERALESWLTIAEHARRREFGREHVLVRGDTPRRPMDPAELDQLTTSPLDWFEAERLALISVIDQAARRGMTDLSRDLTVLVVGPFETCAFMGSLS</sequence>
<feature type="DNA-binding region" description="OmpR/PhoB-type" evidence="6">
    <location>
        <begin position="1"/>
        <end position="98"/>
    </location>
</feature>
<dbReference type="Pfam" id="PF13191">
    <property type="entry name" value="AAA_16"/>
    <property type="match status" value="1"/>
</dbReference>
<organism evidence="8 9">
    <name type="scientific">Streptomyces stramineus</name>
    <dbReference type="NCBI Taxonomy" id="173861"/>
    <lineage>
        <taxon>Bacteria</taxon>
        <taxon>Bacillati</taxon>
        <taxon>Actinomycetota</taxon>
        <taxon>Actinomycetes</taxon>
        <taxon>Kitasatosporales</taxon>
        <taxon>Streptomycetaceae</taxon>
        <taxon>Streptomyces</taxon>
    </lineage>
</organism>
<dbReference type="InterPro" id="IPR001867">
    <property type="entry name" value="OmpR/PhoB-type_DNA-bd"/>
</dbReference>
<accession>A0ABN0ZVD6</accession>
<evidence type="ECO:0000256" key="4">
    <source>
        <dbReference type="ARBA" id="ARBA00023125"/>
    </source>
</evidence>
<evidence type="ECO:0000256" key="3">
    <source>
        <dbReference type="ARBA" id="ARBA00023015"/>
    </source>
</evidence>
<evidence type="ECO:0000313" key="9">
    <source>
        <dbReference type="Proteomes" id="UP001499895"/>
    </source>
</evidence>
<feature type="domain" description="OmpR/PhoB-type" evidence="7">
    <location>
        <begin position="1"/>
        <end position="98"/>
    </location>
</feature>
<evidence type="ECO:0000256" key="6">
    <source>
        <dbReference type="PROSITE-ProRule" id="PRU01091"/>
    </source>
</evidence>
<dbReference type="InterPro" id="IPR041664">
    <property type="entry name" value="AAA_16"/>
</dbReference>
<name>A0ABN0ZVD6_9ACTN</name>
<protein>
    <recommendedName>
        <fullName evidence="7">OmpR/PhoB-type domain-containing protein</fullName>
    </recommendedName>
</protein>
<dbReference type="InterPro" id="IPR005158">
    <property type="entry name" value="BTAD"/>
</dbReference>
<dbReference type="SUPFAM" id="SSF52540">
    <property type="entry name" value="P-loop containing nucleoside triphosphate hydrolases"/>
    <property type="match status" value="1"/>
</dbReference>
<evidence type="ECO:0000256" key="1">
    <source>
        <dbReference type="ARBA" id="ARBA00005820"/>
    </source>
</evidence>
<gene>
    <name evidence="8" type="ORF">GCM10009544_23390</name>
</gene>
<dbReference type="InterPro" id="IPR016032">
    <property type="entry name" value="Sig_transdc_resp-reg_C-effctor"/>
</dbReference>
<dbReference type="InterPro" id="IPR051677">
    <property type="entry name" value="AfsR-DnrI-RedD_regulator"/>
</dbReference>
<evidence type="ECO:0000259" key="7">
    <source>
        <dbReference type="PROSITE" id="PS51755"/>
    </source>
</evidence>
<dbReference type="PRINTS" id="PR00364">
    <property type="entry name" value="DISEASERSIST"/>
</dbReference>
<evidence type="ECO:0000256" key="5">
    <source>
        <dbReference type="ARBA" id="ARBA00023163"/>
    </source>
</evidence>
<evidence type="ECO:0000313" key="8">
    <source>
        <dbReference type="EMBL" id="GAA0460172.1"/>
    </source>
</evidence>
<dbReference type="Proteomes" id="UP001499895">
    <property type="component" value="Unassembled WGS sequence"/>
</dbReference>
<proteinExistence type="inferred from homology"/>
<dbReference type="InterPro" id="IPR011990">
    <property type="entry name" value="TPR-like_helical_dom_sf"/>
</dbReference>
<dbReference type="Gene3D" id="1.25.40.10">
    <property type="entry name" value="Tetratricopeptide repeat domain"/>
    <property type="match status" value="1"/>
</dbReference>
<dbReference type="SMART" id="SM01043">
    <property type="entry name" value="BTAD"/>
    <property type="match status" value="1"/>
</dbReference>
<dbReference type="InterPro" id="IPR027417">
    <property type="entry name" value="P-loop_NTPase"/>
</dbReference>
<dbReference type="Pfam" id="PF03704">
    <property type="entry name" value="BTAD"/>
    <property type="match status" value="1"/>
</dbReference>
<dbReference type="SUPFAM" id="SSF46894">
    <property type="entry name" value="C-terminal effector domain of the bipartite response regulators"/>
    <property type="match status" value="1"/>
</dbReference>
<dbReference type="PROSITE" id="PS51755">
    <property type="entry name" value="OMPR_PHOB"/>
    <property type="match status" value="1"/>
</dbReference>
<dbReference type="PANTHER" id="PTHR35807:SF1">
    <property type="entry name" value="TRANSCRIPTIONAL REGULATOR REDD"/>
    <property type="match status" value="1"/>
</dbReference>
<reference evidence="8 9" key="1">
    <citation type="journal article" date="2019" name="Int. J. Syst. Evol. Microbiol.">
        <title>The Global Catalogue of Microorganisms (GCM) 10K type strain sequencing project: providing services to taxonomists for standard genome sequencing and annotation.</title>
        <authorList>
            <consortium name="The Broad Institute Genomics Platform"/>
            <consortium name="The Broad Institute Genome Sequencing Center for Infectious Disease"/>
            <person name="Wu L."/>
            <person name="Ma J."/>
        </authorList>
    </citation>
    <scope>NUCLEOTIDE SEQUENCE [LARGE SCALE GENOMIC DNA]</scope>
    <source>
        <strain evidence="8 9">JCM 10649</strain>
    </source>
</reference>
<keyword evidence="5" id="KW-0804">Transcription</keyword>
<dbReference type="SUPFAM" id="SSF48452">
    <property type="entry name" value="TPR-like"/>
    <property type="match status" value="1"/>
</dbReference>
<comment type="caution">
    <text evidence="8">The sequence shown here is derived from an EMBL/GenBank/DDBJ whole genome shotgun (WGS) entry which is preliminary data.</text>
</comment>
<keyword evidence="3" id="KW-0805">Transcription regulation</keyword>
<keyword evidence="4 6" id="KW-0238">DNA-binding</keyword>
<evidence type="ECO:0000256" key="2">
    <source>
        <dbReference type="ARBA" id="ARBA00023012"/>
    </source>
</evidence>
<dbReference type="InterPro" id="IPR036388">
    <property type="entry name" value="WH-like_DNA-bd_sf"/>
</dbReference>
<keyword evidence="9" id="KW-1185">Reference proteome</keyword>
<dbReference type="Pfam" id="PF00486">
    <property type="entry name" value="Trans_reg_C"/>
    <property type="match status" value="1"/>
</dbReference>
<dbReference type="SMART" id="SM00862">
    <property type="entry name" value="Trans_reg_C"/>
    <property type="match status" value="1"/>
</dbReference>
<keyword evidence="2" id="KW-0902">Two-component regulatory system</keyword>
<dbReference type="Gene3D" id="1.10.10.10">
    <property type="entry name" value="Winged helix-like DNA-binding domain superfamily/Winged helix DNA-binding domain"/>
    <property type="match status" value="1"/>
</dbReference>
<dbReference type="PANTHER" id="PTHR35807">
    <property type="entry name" value="TRANSCRIPTIONAL REGULATOR REDD-RELATED"/>
    <property type="match status" value="1"/>
</dbReference>
<dbReference type="Gene3D" id="3.40.50.300">
    <property type="entry name" value="P-loop containing nucleotide triphosphate hydrolases"/>
    <property type="match status" value="1"/>
</dbReference>
<dbReference type="CDD" id="cd15831">
    <property type="entry name" value="BTAD"/>
    <property type="match status" value="1"/>
</dbReference>